<dbReference type="Proteomes" id="UP000471640">
    <property type="component" value="Unassembled WGS sequence"/>
</dbReference>
<dbReference type="GO" id="GO:0005524">
    <property type="term" value="F:ATP binding"/>
    <property type="evidence" value="ECO:0007669"/>
    <property type="project" value="UniProtKB-KW"/>
</dbReference>
<accession>A0A6P1E2H1</accession>
<evidence type="ECO:0000313" key="2">
    <source>
        <dbReference type="EMBL" id="NEX21885.1"/>
    </source>
</evidence>
<dbReference type="EMBL" id="JAAIJR010000073">
    <property type="protein sequence ID" value="NEX21885.1"/>
    <property type="molecule type" value="Genomic_DNA"/>
</dbReference>
<reference evidence="3" key="1">
    <citation type="journal article" date="2020" name="Microbiol. Resour. Announc.">
        <title>Draft Genome Sequences of Thiorhodococcus mannitoliphagus and Thiorhodococcus minor, Purple Sulfur Photosynthetic Bacteria in the Gammaproteobacterial Family Chromatiaceae.</title>
        <authorList>
            <person name="Aviles F.A."/>
            <person name="Meyer T.E."/>
            <person name="Kyndt J.A."/>
        </authorList>
    </citation>
    <scope>NUCLEOTIDE SEQUENCE [LARGE SCALE GENOMIC DNA]</scope>
    <source>
        <strain evidence="3">DSM 18266</strain>
    </source>
</reference>
<dbReference type="Pfam" id="PF08011">
    <property type="entry name" value="PDDEXK_9"/>
    <property type="match status" value="1"/>
</dbReference>
<comment type="caution">
    <text evidence="2">The sequence shown here is derived from an EMBL/GenBank/DDBJ whole genome shotgun (WGS) entry which is preliminary data.</text>
</comment>
<dbReference type="Pfam" id="PF09820">
    <property type="entry name" value="AAA-ATPase_like"/>
    <property type="match status" value="1"/>
</dbReference>
<dbReference type="PANTHER" id="PTHR34825:SF1">
    <property type="entry name" value="AAA-ATPASE-LIKE DOMAIN-CONTAINING PROTEIN"/>
    <property type="match status" value="1"/>
</dbReference>
<proteinExistence type="predicted"/>
<dbReference type="Gene3D" id="3.40.50.300">
    <property type="entry name" value="P-loop containing nucleotide triphosphate hydrolases"/>
    <property type="match status" value="1"/>
</dbReference>
<dbReference type="InterPro" id="IPR027417">
    <property type="entry name" value="P-loop_NTPase"/>
</dbReference>
<protein>
    <submittedName>
        <fullName evidence="2">ATP-binding protein</fullName>
    </submittedName>
</protein>
<sequence length="521" mass="59569">MTRLKLPIGIQTFSKLREDGCYYVDKTPLMLKLVEEGTHYFLSRPRRFGKSLLIDTLAELFEGNEPLFRGLYAHERWDWSRRTPVIRLSFAEGVLHSRADLDAKIEELLAENETRLAASGAALSLSGRFSQLIRQAHALTGERVVVLVDEYDKPILDNLTRPEIAREMRDGLRNLYSVIKGQDAHIRFAFLTGVSKFSKVSIFSGLNNLNDITVDAEYSALCGYTEHDLETVFAPEVEGLDRDEIRRWYNGYNWTGESVYNPFDVLLLFQKRQFRPWWFETGTPRFLVDVLTERGYFTPNLAYRQTSLELLSTFDVEQINSDALLFQTGYLTIHKVEEPLTGYWVYTLGYPNHEVETSLNAALLIGYGVDGQCAFANRLQLLRLLETGDRAGLHGLFDAFFASIPSDWFRNNPIARYEGYYASVFYSYFAALGLDIVLEDASRGGRLDMAVRFKGQVYLFEFKVVELEPEGRALQQIKDRGYADKYRADGQPIHLIGVEFSRERRAVVGFEVETLTAGAID</sequence>
<feature type="domain" description="AAA-ATPase-like" evidence="1">
    <location>
        <begin position="7"/>
        <end position="203"/>
    </location>
</feature>
<keyword evidence="3" id="KW-1185">Reference proteome</keyword>
<dbReference type="RefSeq" id="WP_164654988.1">
    <property type="nucleotide sequence ID" value="NZ_JAAIJR010000073.1"/>
</dbReference>
<dbReference type="PANTHER" id="PTHR34825">
    <property type="entry name" value="CONSERVED PROTEIN, WITH A WEAK D-GALACTARATE DEHYDRATASE/ALTRONATE HYDROLASE DOMAIN"/>
    <property type="match status" value="1"/>
</dbReference>
<reference evidence="2 3" key="2">
    <citation type="submission" date="2020-02" db="EMBL/GenBank/DDBJ databases">
        <title>Genome sequences of Thiorhodococcus mannitoliphagus and Thiorhodococcus minor, purple sulfur photosynthetic bacteria in the gammaproteobacterial family, Chromatiaceae.</title>
        <authorList>
            <person name="Aviles F.A."/>
            <person name="Meyer T.E."/>
            <person name="Kyndt J.A."/>
        </authorList>
    </citation>
    <scope>NUCLEOTIDE SEQUENCE [LARGE SCALE GENOMIC DNA]</scope>
    <source>
        <strain evidence="2 3">DSM 18266</strain>
    </source>
</reference>
<keyword evidence="2" id="KW-0067">ATP-binding</keyword>
<keyword evidence="2" id="KW-0547">Nucleotide-binding</keyword>
<dbReference type="InterPro" id="IPR012547">
    <property type="entry name" value="PDDEXK_9"/>
</dbReference>
<evidence type="ECO:0000259" key="1">
    <source>
        <dbReference type="Pfam" id="PF09820"/>
    </source>
</evidence>
<dbReference type="AlphaFoldDB" id="A0A6P1E2H1"/>
<organism evidence="2 3">
    <name type="scientific">Thiorhodococcus mannitoliphagus</name>
    <dbReference type="NCBI Taxonomy" id="329406"/>
    <lineage>
        <taxon>Bacteria</taxon>
        <taxon>Pseudomonadati</taxon>
        <taxon>Pseudomonadota</taxon>
        <taxon>Gammaproteobacteria</taxon>
        <taxon>Chromatiales</taxon>
        <taxon>Chromatiaceae</taxon>
        <taxon>Thiorhodococcus</taxon>
    </lineage>
</organism>
<dbReference type="InterPro" id="IPR018631">
    <property type="entry name" value="AAA-ATPase-like_dom"/>
</dbReference>
<name>A0A6P1E2H1_9GAMM</name>
<evidence type="ECO:0000313" key="3">
    <source>
        <dbReference type="Proteomes" id="UP000471640"/>
    </source>
</evidence>
<gene>
    <name evidence="2" type="ORF">G3480_16485</name>
</gene>